<proteinExistence type="predicted"/>
<sequence length="956" mass="100894">MLLTVLAVLAATVALSPAVSRLLGRNAGWLLALPLLIGAVIGVMTYTRPGSEEGVHTEVWEWMPTIGVDLAVRFDGLSFVFLMLVLLIGAGVLMYSTRYLGKGRNSAFYFFICGFAAAMGLLVLTDDLIVFYVAWELTTLCSFFLIANAGEKGHDPAIRTLLVTVGGGLLLLTATVVMVVATGTTRISEVLADPVWADRPGLTALVAVLIAGAAFTKSAQFPFQAWLPDSMVAIAPVSAYLHAAAMVKAGIYLVLRYSPMLADVGIWNTLLITAGLITALFGAVTAVKQDDLKALLAYSTMSQLGLLVATVGIGTETALTAAVVHTIAHACFKAALFMMIGVVEHEAGTRNYSELTAMRLKMPVTRTVVVISAASMAGIPLLFGFVSKESLIDAALHSGFHTDIVTLVTGTVVASSMFTFAYSARFIMGVWGRRSPGPIDGGEPETVREAAPGFLLVPSLLAVVTVVLGIAPFLVENPVADAALAVSGEEVTPGLALWHGFNPALALSALIIAVGAVLVGLRRPVDEFLGRFRAPVGGLEIVERLRQGTIDFGAVVTRSTGTTSMRRHLTAPIIGLVVIAVVGVLVLTNLPPVVGERSEPTDWIFVLFILLGVIAAARSQSRLNVVIVIAVIGFGITLWFFTLGAPDVATTQLMVEVLTVVVMMLVLNRLPHRFTPETRRAELWSVVVAVAAGLATVLGVLALTGRREKSEVAEYYLREAENITGGANIVNTILVEFRALDTLGELTVLGVAGISVAALLKSRPLLPVRRKNLDLQSPIAGPRENSVFLRATTKLVGPIIIAMSLLLLLRGHYETGGGFIAALVGGAGFALLYLAAPSDREAKIKWSYMGLIGAGVVTGAGVGLLGYLEGSFLAPLHFEVFGSGQSTALIFDIGVYFAVIGVVLAALNLLGTEEAAEETPDEDLGHHARSTMGKTREHLHGQPTGGRATGAERTEE</sequence>
<dbReference type="HOGENOM" id="CLU_007100_2_0_11"/>
<dbReference type="Pfam" id="PF13244">
    <property type="entry name" value="MbhD"/>
    <property type="match status" value="1"/>
</dbReference>
<dbReference type="Pfam" id="PF00361">
    <property type="entry name" value="Proton_antipo_M"/>
    <property type="match status" value="1"/>
</dbReference>
<keyword evidence="5 9" id="KW-0812">Transmembrane</keyword>
<dbReference type="GO" id="GO:0015297">
    <property type="term" value="F:antiporter activity"/>
    <property type="evidence" value="ECO:0007669"/>
    <property type="project" value="UniProtKB-KW"/>
</dbReference>
<feature type="transmembrane region" description="Helical" evidence="11">
    <location>
        <begin position="888"/>
        <end position="910"/>
    </location>
</feature>
<evidence type="ECO:0000256" key="3">
    <source>
        <dbReference type="ARBA" id="ARBA00022449"/>
    </source>
</evidence>
<dbReference type="NCBIfam" id="NF009290">
    <property type="entry name" value="PRK12650.1"/>
    <property type="match status" value="1"/>
</dbReference>
<dbReference type="PATRIC" id="fig|1121362.3.peg.1827"/>
<dbReference type="GO" id="GO:0006811">
    <property type="term" value="P:monoatomic ion transport"/>
    <property type="evidence" value="ECO:0007669"/>
    <property type="project" value="UniProtKB-KW"/>
</dbReference>
<evidence type="ECO:0000259" key="14">
    <source>
        <dbReference type="Pfam" id="PF04039"/>
    </source>
</evidence>
<feature type="domain" description="MrpA C-terminal/MbhD" evidence="15">
    <location>
        <begin position="607"/>
        <end position="671"/>
    </location>
</feature>
<feature type="transmembrane region" description="Helical" evidence="11">
    <location>
        <begin position="600"/>
        <end position="616"/>
    </location>
</feature>
<reference evidence="17 18" key="1">
    <citation type="journal article" date="2012" name="Stand. Genomic Sci.">
        <title>Genome sequence of the halotolerant bacterium Corynebacterium halotolerans type strain YIM 70093(T) (= DSM 44683(T)).</title>
        <authorList>
            <person name="Ruckert C."/>
            <person name="Albersmeier A."/>
            <person name="Al-Dilaimi A."/>
            <person name="Niehaus K."/>
            <person name="Szczepanowski R."/>
            <person name="Kalinowski J."/>
        </authorList>
    </citation>
    <scope>NUCLEOTIDE SEQUENCE [LARGE SCALE GENOMIC DNA]</scope>
    <source>
        <strain evidence="17">YIM 70093</strain>
    </source>
</reference>
<evidence type="ECO:0000313" key="17">
    <source>
        <dbReference type="EMBL" id="AGF72812.1"/>
    </source>
</evidence>
<dbReference type="PANTHER" id="PTHR43373:SF1">
    <property type="entry name" value="NA(+)_H(+) ANTIPORTER SUBUNIT A"/>
    <property type="match status" value="1"/>
</dbReference>
<evidence type="ECO:0000256" key="7">
    <source>
        <dbReference type="ARBA" id="ARBA00023065"/>
    </source>
</evidence>
<feature type="region of interest" description="Disordered" evidence="10">
    <location>
        <begin position="915"/>
        <end position="956"/>
    </location>
</feature>
<evidence type="ECO:0000256" key="1">
    <source>
        <dbReference type="ARBA" id="ARBA00004651"/>
    </source>
</evidence>
<gene>
    <name evidence="17" type="ORF">A605_09050</name>
</gene>
<feature type="transmembrane region" description="Helical" evidence="11">
    <location>
        <begin position="623"/>
        <end position="641"/>
    </location>
</feature>
<protein>
    <submittedName>
        <fullName evidence="17">Putative monovalent cation/H+ antiporter subunit A</fullName>
    </submittedName>
</protein>
<feature type="transmembrane region" description="Helical" evidence="11">
    <location>
        <begin position="77"/>
        <end position="95"/>
    </location>
</feature>
<dbReference type="Pfam" id="PF20501">
    <property type="entry name" value="MbhE"/>
    <property type="match status" value="1"/>
</dbReference>
<feature type="transmembrane region" description="Helical" evidence="11">
    <location>
        <begin position="107"/>
        <end position="124"/>
    </location>
</feature>
<accession>M1NTK7</accession>
<dbReference type="RefSeq" id="WP_015401231.1">
    <property type="nucleotide sequence ID" value="NC_020302.1"/>
</dbReference>
<evidence type="ECO:0000256" key="4">
    <source>
        <dbReference type="ARBA" id="ARBA00022475"/>
    </source>
</evidence>
<feature type="transmembrane region" description="Helical" evidence="11">
    <location>
        <begin position="815"/>
        <end position="836"/>
    </location>
</feature>
<feature type="domain" description="Na+/H+ antiporter MnhB subunit-related protein" evidence="14">
    <location>
        <begin position="789"/>
        <end position="904"/>
    </location>
</feature>
<dbReference type="eggNOG" id="COG2111">
    <property type="taxonomic scope" value="Bacteria"/>
</dbReference>
<dbReference type="Proteomes" id="UP000011723">
    <property type="component" value="Chromosome"/>
</dbReference>
<organism evidence="17 18">
    <name type="scientific">Corynebacterium halotolerans YIM 70093 = DSM 44683</name>
    <dbReference type="NCBI Taxonomy" id="1121362"/>
    <lineage>
        <taxon>Bacteria</taxon>
        <taxon>Bacillati</taxon>
        <taxon>Actinomycetota</taxon>
        <taxon>Actinomycetes</taxon>
        <taxon>Mycobacteriales</taxon>
        <taxon>Corynebacteriaceae</taxon>
        <taxon>Corynebacterium</taxon>
    </lineage>
</organism>
<evidence type="ECO:0000256" key="2">
    <source>
        <dbReference type="ARBA" id="ARBA00022448"/>
    </source>
</evidence>
<feature type="domain" description="NADH:quinone oxidoreductase/Mrp antiporter transmembrane" evidence="12">
    <location>
        <begin position="126"/>
        <end position="412"/>
    </location>
</feature>
<feature type="transmembrane region" description="Helical" evidence="11">
    <location>
        <begin position="848"/>
        <end position="868"/>
    </location>
</feature>
<keyword evidence="18" id="KW-1185">Reference proteome</keyword>
<evidence type="ECO:0000259" key="13">
    <source>
        <dbReference type="Pfam" id="PF00662"/>
    </source>
</evidence>
<keyword evidence="3" id="KW-0050">Antiport</keyword>
<dbReference type="AlphaFoldDB" id="M1NTK7"/>
<evidence type="ECO:0000256" key="10">
    <source>
        <dbReference type="SAM" id="MobiDB-lite"/>
    </source>
</evidence>
<feature type="transmembrane region" description="Helical" evidence="11">
    <location>
        <begin position="364"/>
        <end position="384"/>
    </location>
</feature>
<dbReference type="PRINTS" id="PR01434">
    <property type="entry name" value="NADHDHGNASE5"/>
</dbReference>
<feature type="transmembrane region" description="Helical" evidence="11">
    <location>
        <begin position="746"/>
        <end position="766"/>
    </location>
</feature>
<dbReference type="EMBL" id="CP003697">
    <property type="protein sequence ID" value="AGF72812.1"/>
    <property type="molecule type" value="Genomic_DNA"/>
</dbReference>
<feature type="transmembrane region" description="Helical" evidence="11">
    <location>
        <begin position="454"/>
        <end position="475"/>
    </location>
</feature>
<feature type="transmembrane region" description="Helical" evidence="11">
    <location>
        <begin position="161"/>
        <end position="181"/>
    </location>
</feature>
<evidence type="ECO:0000256" key="8">
    <source>
        <dbReference type="ARBA" id="ARBA00023136"/>
    </source>
</evidence>
<keyword evidence="8 11" id="KW-0472">Membrane</keyword>
<dbReference type="PANTHER" id="PTHR43373">
    <property type="entry name" value="NA(+)/H(+) ANTIPORTER SUBUNIT"/>
    <property type="match status" value="1"/>
</dbReference>
<dbReference type="Pfam" id="PF00662">
    <property type="entry name" value="Proton_antipo_N"/>
    <property type="match status" value="1"/>
</dbReference>
<feature type="transmembrane region" description="Helical" evidence="11">
    <location>
        <begin position="404"/>
        <end position="424"/>
    </location>
</feature>
<keyword evidence="6 11" id="KW-1133">Transmembrane helix</keyword>
<dbReference type="Pfam" id="PF04039">
    <property type="entry name" value="MnhB"/>
    <property type="match status" value="1"/>
</dbReference>
<feature type="transmembrane region" description="Helical" evidence="11">
    <location>
        <begin position="266"/>
        <end position="287"/>
    </location>
</feature>
<evidence type="ECO:0000256" key="11">
    <source>
        <dbReference type="SAM" id="Phobius"/>
    </source>
</evidence>
<dbReference type="STRING" id="1121362.A605_09050"/>
<dbReference type="InterPro" id="IPR050616">
    <property type="entry name" value="CPA3_Na-H_Antiporter_A"/>
</dbReference>
<dbReference type="InterPro" id="IPR025383">
    <property type="entry name" value="MrpA_C/MbhD"/>
</dbReference>
<dbReference type="OrthoDB" id="9811798at2"/>
<feature type="transmembrane region" description="Helical" evidence="11">
    <location>
        <begin position="787"/>
        <end position="809"/>
    </location>
</feature>
<dbReference type="GO" id="GO:0005886">
    <property type="term" value="C:plasma membrane"/>
    <property type="evidence" value="ECO:0007669"/>
    <property type="project" value="UniProtKB-SubCell"/>
</dbReference>
<evidence type="ECO:0000259" key="12">
    <source>
        <dbReference type="Pfam" id="PF00361"/>
    </source>
</evidence>
<feature type="transmembrane region" description="Helical" evidence="11">
    <location>
        <begin position="683"/>
        <end position="703"/>
    </location>
</feature>
<feature type="transmembrane region" description="Helical" evidence="11">
    <location>
        <begin position="201"/>
        <end position="219"/>
    </location>
</feature>
<evidence type="ECO:0000256" key="6">
    <source>
        <dbReference type="ARBA" id="ARBA00022989"/>
    </source>
</evidence>
<keyword evidence="7" id="KW-0406">Ion transport</keyword>
<evidence type="ECO:0000256" key="5">
    <source>
        <dbReference type="ARBA" id="ARBA00022692"/>
    </source>
</evidence>
<feature type="transmembrane region" description="Helical" evidence="11">
    <location>
        <begin position="231"/>
        <end position="254"/>
    </location>
</feature>
<name>M1NTK7_9CORY</name>
<feature type="domain" description="NADH-Ubiquinone oxidoreductase (complex I) chain 5 N-terminal" evidence="13">
    <location>
        <begin position="62"/>
        <end position="106"/>
    </location>
</feature>
<feature type="transmembrane region" description="Helical" evidence="11">
    <location>
        <begin position="569"/>
        <end position="588"/>
    </location>
</feature>
<dbReference type="KEGG" id="chn:A605_09050"/>
<evidence type="ECO:0000256" key="9">
    <source>
        <dbReference type="RuleBase" id="RU000320"/>
    </source>
</evidence>
<evidence type="ECO:0000259" key="16">
    <source>
        <dbReference type="Pfam" id="PF20501"/>
    </source>
</evidence>
<dbReference type="InterPro" id="IPR007182">
    <property type="entry name" value="MnhB"/>
</dbReference>
<evidence type="ECO:0000313" key="18">
    <source>
        <dbReference type="Proteomes" id="UP000011723"/>
    </source>
</evidence>
<comment type="subcellular location">
    <subcellularLocation>
        <location evidence="1">Cell membrane</location>
        <topology evidence="1">Multi-pass membrane protein</topology>
    </subcellularLocation>
    <subcellularLocation>
        <location evidence="9">Membrane</location>
        <topology evidence="9">Multi-pass membrane protein</topology>
    </subcellularLocation>
</comment>
<feature type="domain" description="MrpA C-terminal/MbhE" evidence="16">
    <location>
        <begin position="685"/>
        <end position="761"/>
    </location>
</feature>
<dbReference type="InterPro" id="IPR001516">
    <property type="entry name" value="Proton_antipo_N"/>
</dbReference>
<keyword evidence="4" id="KW-1003">Cell membrane</keyword>
<dbReference type="eggNOG" id="COG1009">
    <property type="taxonomic scope" value="Bacteria"/>
</dbReference>
<dbReference type="InterPro" id="IPR001750">
    <property type="entry name" value="ND/Mrp_TM"/>
</dbReference>
<feature type="transmembrane region" description="Helical" evidence="11">
    <location>
        <begin position="495"/>
        <end position="521"/>
    </location>
</feature>
<keyword evidence="2" id="KW-0813">Transport</keyword>
<evidence type="ECO:0000259" key="15">
    <source>
        <dbReference type="Pfam" id="PF13244"/>
    </source>
</evidence>
<dbReference type="InterPro" id="IPR046806">
    <property type="entry name" value="MrpA_C/MbhE"/>
</dbReference>
<feature type="transmembrane region" description="Helical" evidence="11">
    <location>
        <begin position="653"/>
        <end position="671"/>
    </location>
</feature>